<dbReference type="InterPro" id="IPR042534">
    <property type="entry name" value="SAP18_sf"/>
</dbReference>
<dbReference type="GO" id="GO:0003714">
    <property type="term" value="F:transcription corepressor activity"/>
    <property type="evidence" value="ECO:0007669"/>
    <property type="project" value="TreeGrafter"/>
</dbReference>
<gene>
    <name evidence="2" type="ORF">JKP88DRAFT_227352</name>
</gene>
<dbReference type="Proteomes" id="UP000664859">
    <property type="component" value="Unassembled WGS sequence"/>
</dbReference>
<organism evidence="2 3">
    <name type="scientific">Tribonema minus</name>
    <dbReference type="NCBI Taxonomy" id="303371"/>
    <lineage>
        <taxon>Eukaryota</taxon>
        <taxon>Sar</taxon>
        <taxon>Stramenopiles</taxon>
        <taxon>Ochrophyta</taxon>
        <taxon>PX clade</taxon>
        <taxon>Xanthophyceae</taxon>
        <taxon>Tribonematales</taxon>
        <taxon>Tribonemataceae</taxon>
        <taxon>Tribonema</taxon>
    </lineage>
</organism>
<name>A0A835YTK7_9STRA</name>
<evidence type="ECO:0000313" key="3">
    <source>
        <dbReference type="Proteomes" id="UP000664859"/>
    </source>
</evidence>
<dbReference type="AlphaFoldDB" id="A0A835YTK7"/>
<comment type="caution">
    <text evidence="2">The sequence shown here is derived from an EMBL/GenBank/DDBJ whole genome shotgun (WGS) entry which is preliminary data.</text>
</comment>
<proteinExistence type="inferred from homology"/>
<keyword evidence="3" id="KW-1185">Reference proteome</keyword>
<comment type="similarity">
    <text evidence="1">Belongs to the SAP18 family.</text>
</comment>
<dbReference type="Pfam" id="PF06487">
    <property type="entry name" value="SAP18"/>
    <property type="match status" value="1"/>
</dbReference>
<dbReference type="Gene3D" id="3.10.20.550">
    <property type="entry name" value="ASAP complex, SAP18 subunit"/>
    <property type="match status" value="1"/>
</dbReference>
<dbReference type="PANTHER" id="PTHR13082">
    <property type="entry name" value="SAP18"/>
    <property type="match status" value="1"/>
</dbReference>
<reference evidence="2" key="1">
    <citation type="submission" date="2021-02" db="EMBL/GenBank/DDBJ databases">
        <title>First Annotated Genome of the Yellow-green Alga Tribonema minus.</title>
        <authorList>
            <person name="Mahan K.M."/>
        </authorList>
    </citation>
    <scope>NUCLEOTIDE SEQUENCE</scope>
    <source>
        <strain evidence="2">UTEX B ZZ1240</strain>
    </source>
</reference>
<dbReference type="InterPro" id="IPR010516">
    <property type="entry name" value="SAP18"/>
</dbReference>
<evidence type="ECO:0000256" key="1">
    <source>
        <dbReference type="ARBA" id="ARBA00009143"/>
    </source>
</evidence>
<evidence type="ECO:0000313" key="2">
    <source>
        <dbReference type="EMBL" id="KAG5176839.1"/>
    </source>
</evidence>
<dbReference type="GO" id="GO:0005634">
    <property type="term" value="C:nucleus"/>
    <property type="evidence" value="ECO:0007669"/>
    <property type="project" value="TreeGrafter"/>
</dbReference>
<dbReference type="EMBL" id="JAFCMP010000532">
    <property type="protein sequence ID" value="KAG5176839.1"/>
    <property type="molecule type" value="Genomic_DNA"/>
</dbReference>
<dbReference type="PANTHER" id="PTHR13082:SF0">
    <property type="entry name" value="HISTONE DEACETYLASE COMPLEX SUBUNIT SAP18"/>
    <property type="match status" value="1"/>
</dbReference>
<sequence length="123" mass="14277">MAEKVDRTKACPFLLRCFLRPNSHNRPDSFQREESLPRDELQIYTWTDATLREVTSLVQGVHDLPRRRNARLEFSFVYPDKMGKMVMREVGSVHSSRKGPSDDATLKELRFQTGDYIDIAVCT</sequence>
<dbReference type="OrthoDB" id="440566at2759"/>
<protein>
    <submittedName>
        <fullName evidence="2">Sin3 associated polypeptide p18</fullName>
    </submittedName>
</protein>
<accession>A0A835YTK7</accession>